<evidence type="ECO:0000313" key="1">
    <source>
        <dbReference type="EMBL" id="KGT73018.1"/>
    </source>
</evidence>
<dbReference type="AlphaFoldDB" id="A0A0A3YH86"/>
<sequence length="74" mass="8239">MSAHGAFGQMKEAVNCADLLLRRGFETRRVQPFVDVGGHIGFAGRIQKAFTLLAWGQLTCLFPRKPTFLDEPFA</sequence>
<dbReference type="Proteomes" id="UP000030377">
    <property type="component" value="Unassembled WGS sequence"/>
</dbReference>
<evidence type="ECO:0000313" key="2">
    <source>
        <dbReference type="Proteomes" id="UP000030377"/>
    </source>
</evidence>
<proteinExistence type="predicted"/>
<name>A0A0A3YH86_BRAJP</name>
<reference evidence="1 2" key="1">
    <citation type="submission" date="2014-09" db="EMBL/GenBank/DDBJ databases">
        <title>Draft genome of Bradyrhizobium japonicum Is-34.</title>
        <authorList>
            <person name="Tsurumaru H."/>
            <person name="Yamakawa T."/>
            <person name="Hashimoto S."/>
            <person name="Okizaki K."/>
            <person name="Kanesaki Y."/>
            <person name="Yoshikawa H."/>
            <person name="Yajima S."/>
        </authorList>
    </citation>
    <scope>NUCLEOTIDE SEQUENCE [LARGE SCALE GENOMIC DNA]</scope>
    <source>
        <strain evidence="1 2">Is-34</strain>
    </source>
</reference>
<protein>
    <submittedName>
        <fullName evidence="1">Uncharacterized protein</fullName>
    </submittedName>
</protein>
<gene>
    <name evidence="1" type="ORF">MA20_46900</name>
</gene>
<dbReference type="EMBL" id="JRPN01000078">
    <property type="protein sequence ID" value="KGT73018.1"/>
    <property type="molecule type" value="Genomic_DNA"/>
</dbReference>
<accession>A0A0A3YH86</accession>
<organism evidence="1 2">
    <name type="scientific">Bradyrhizobium japonicum</name>
    <dbReference type="NCBI Taxonomy" id="375"/>
    <lineage>
        <taxon>Bacteria</taxon>
        <taxon>Pseudomonadati</taxon>
        <taxon>Pseudomonadota</taxon>
        <taxon>Alphaproteobacteria</taxon>
        <taxon>Hyphomicrobiales</taxon>
        <taxon>Nitrobacteraceae</taxon>
        <taxon>Bradyrhizobium</taxon>
    </lineage>
</organism>
<comment type="caution">
    <text evidence="1">The sequence shown here is derived from an EMBL/GenBank/DDBJ whole genome shotgun (WGS) entry which is preliminary data.</text>
</comment>